<evidence type="ECO:0000259" key="16">
    <source>
        <dbReference type="PROSITE" id="PS50885"/>
    </source>
</evidence>
<dbReference type="AlphaFoldDB" id="A0A1E5E5W7"/>
<keyword evidence="10" id="KW-0067">ATP-binding</keyword>
<evidence type="ECO:0000256" key="7">
    <source>
        <dbReference type="ARBA" id="ARBA00022692"/>
    </source>
</evidence>
<dbReference type="GO" id="GO:0000155">
    <property type="term" value="F:phosphorelay sensor kinase activity"/>
    <property type="evidence" value="ECO:0007669"/>
    <property type="project" value="InterPro"/>
</dbReference>
<evidence type="ECO:0000256" key="11">
    <source>
        <dbReference type="ARBA" id="ARBA00022989"/>
    </source>
</evidence>
<dbReference type="GO" id="GO:0005886">
    <property type="term" value="C:plasma membrane"/>
    <property type="evidence" value="ECO:0007669"/>
    <property type="project" value="UniProtKB-SubCell"/>
</dbReference>
<proteinExistence type="predicted"/>
<keyword evidence="11 14" id="KW-1133">Transmembrane helix</keyword>
<evidence type="ECO:0000256" key="13">
    <source>
        <dbReference type="ARBA" id="ARBA00023136"/>
    </source>
</evidence>
<dbReference type="InterPro" id="IPR004358">
    <property type="entry name" value="Sig_transdc_His_kin-like_C"/>
</dbReference>
<dbReference type="InterPro" id="IPR036890">
    <property type="entry name" value="HATPase_C_sf"/>
</dbReference>
<evidence type="ECO:0000256" key="14">
    <source>
        <dbReference type="SAM" id="Phobius"/>
    </source>
</evidence>
<dbReference type="PANTHER" id="PTHR45528">
    <property type="entry name" value="SENSOR HISTIDINE KINASE CPXA"/>
    <property type="match status" value="1"/>
</dbReference>
<dbReference type="Gene3D" id="3.30.450.210">
    <property type="entry name" value="Two-component sensor protein CpxA, periplasmic domain"/>
    <property type="match status" value="1"/>
</dbReference>
<keyword evidence="4" id="KW-1003">Cell membrane</keyword>
<evidence type="ECO:0000313" key="18">
    <source>
        <dbReference type="Proteomes" id="UP000094070"/>
    </source>
</evidence>
<dbReference type="PANTHER" id="PTHR45528:SF1">
    <property type="entry name" value="SENSOR HISTIDINE KINASE CPXA"/>
    <property type="match status" value="1"/>
</dbReference>
<dbReference type="Pfam" id="PF00512">
    <property type="entry name" value="HisKA"/>
    <property type="match status" value="1"/>
</dbReference>
<dbReference type="Gene3D" id="3.30.565.10">
    <property type="entry name" value="Histidine kinase-like ATPase, C-terminal domain"/>
    <property type="match status" value="1"/>
</dbReference>
<comment type="caution">
    <text evidence="17">The sequence shown here is derived from an EMBL/GenBank/DDBJ whole genome shotgun (WGS) entry which is preliminary data.</text>
</comment>
<dbReference type="SMART" id="SM00388">
    <property type="entry name" value="HisKA"/>
    <property type="match status" value="1"/>
</dbReference>
<feature type="transmembrane region" description="Helical" evidence="14">
    <location>
        <begin position="12"/>
        <end position="31"/>
    </location>
</feature>
<comment type="catalytic activity">
    <reaction evidence="1">
        <text>ATP + protein L-histidine = ADP + protein N-phospho-L-histidine.</text>
        <dbReference type="EC" id="2.7.13.3"/>
    </reaction>
</comment>
<evidence type="ECO:0000256" key="9">
    <source>
        <dbReference type="ARBA" id="ARBA00022777"/>
    </source>
</evidence>
<dbReference type="Pfam" id="PF02518">
    <property type="entry name" value="HATPase_c"/>
    <property type="match status" value="1"/>
</dbReference>
<dbReference type="RefSeq" id="WP_017026601.1">
    <property type="nucleotide sequence ID" value="NZ_AJYK02000008.1"/>
</dbReference>
<dbReference type="Gene3D" id="1.10.287.130">
    <property type="match status" value="1"/>
</dbReference>
<dbReference type="FunFam" id="3.30.565.10:FF:000011">
    <property type="entry name" value="Sensor histidine kinase CpxA"/>
    <property type="match status" value="1"/>
</dbReference>
<dbReference type="SUPFAM" id="SSF55874">
    <property type="entry name" value="ATPase domain of HSP90 chaperone/DNA topoisomerase II/histidine kinase"/>
    <property type="match status" value="1"/>
</dbReference>
<dbReference type="PROSITE" id="PS50885">
    <property type="entry name" value="HAMP"/>
    <property type="match status" value="1"/>
</dbReference>
<keyword evidence="7 14" id="KW-0812">Transmembrane</keyword>
<dbReference type="SUPFAM" id="SSF47384">
    <property type="entry name" value="Homodimeric domain of signal transducing histidine kinase"/>
    <property type="match status" value="1"/>
</dbReference>
<dbReference type="eggNOG" id="COG5002">
    <property type="taxonomic scope" value="Bacteria"/>
</dbReference>
<evidence type="ECO:0000256" key="4">
    <source>
        <dbReference type="ARBA" id="ARBA00022475"/>
    </source>
</evidence>
<dbReference type="CDD" id="cd00082">
    <property type="entry name" value="HisKA"/>
    <property type="match status" value="1"/>
</dbReference>
<evidence type="ECO:0000256" key="8">
    <source>
        <dbReference type="ARBA" id="ARBA00022741"/>
    </source>
</evidence>
<evidence type="ECO:0000256" key="6">
    <source>
        <dbReference type="ARBA" id="ARBA00022679"/>
    </source>
</evidence>
<dbReference type="InterPro" id="IPR003594">
    <property type="entry name" value="HATPase_dom"/>
</dbReference>
<evidence type="ECO:0000313" key="17">
    <source>
        <dbReference type="EMBL" id="OEF29417.1"/>
    </source>
</evidence>
<dbReference type="InterPro" id="IPR032404">
    <property type="entry name" value="CpxA_peri"/>
</dbReference>
<feature type="domain" description="HAMP" evidence="16">
    <location>
        <begin position="184"/>
        <end position="237"/>
    </location>
</feature>
<dbReference type="InterPro" id="IPR036097">
    <property type="entry name" value="HisK_dim/P_sf"/>
</dbReference>
<dbReference type="EMBL" id="AJYK02000008">
    <property type="protein sequence ID" value="OEF29417.1"/>
    <property type="molecule type" value="Genomic_DNA"/>
</dbReference>
<evidence type="ECO:0000256" key="2">
    <source>
        <dbReference type="ARBA" id="ARBA00004651"/>
    </source>
</evidence>
<keyword evidence="12" id="KW-0902">Two-component regulatory system</keyword>
<accession>A0A1E5E5W7</accession>
<sequence length="454" mass="51247">MNLPKISSLYGRIFAIFWLTMLLVVFAILAASQLDPRQLHDIPTGPLKLMQESGQDITQKYQNANSALRSIRQINQSNDDHSKFNYYFTDIDGNWLNSSNGFRQKALNNFITLADKSELPQQRLYGKVMIAGPIPVIIAKQKLHMYFSIRWHQPPFILQLLDRPFQLLLAVMLTSTPLLLWLAWALSKPAMRLEKAAQKVARGELEVDPELEKGPNEFKQAGASFNQMVLSINNKISEQQRLLSDISHELRSPLTRLRMANALAIRKQGGSAELTRIDTEAERLEKMINELLELSRRQIDAHQIRQHLPASELWSDVIDDGQFEAEQQGKTLHCNPIPNGYLTGNPNLLTSAVENVIRNAIRYSLHGIWVNFSQRNNMITITIEDDGEGVEEHELDAIFRPFYRVSAARDRDSGGAGLGLAITQNAIVHHNGTIKARRSQHGGLAVDIKLPTSV</sequence>
<keyword evidence="13 14" id="KW-0472">Membrane</keyword>
<dbReference type="InterPro" id="IPR050398">
    <property type="entry name" value="HssS/ArlS-like"/>
</dbReference>
<dbReference type="InterPro" id="IPR058125">
    <property type="entry name" value="CpxA"/>
</dbReference>
<feature type="transmembrane region" description="Helical" evidence="14">
    <location>
        <begin position="165"/>
        <end position="186"/>
    </location>
</feature>
<dbReference type="OrthoDB" id="9804645at2"/>
<keyword evidence="18" id="KW-1185">Reference proteome</keyword>
<evidence type="ECO:0000256" key="1">
    <source>
        <dbReference type="ARBA" id="ARBA00000085"/>
    </source>
</evidence>
<dbReference type="InterPro" id="IPR038515">
    <property type="entry name" value="CpxA_peri_sf"/>
</dbReference>
<dbReference type="InterPro" id="IPR003660">
    <property type="entry name" value="HAMP_dom"/>
</dbReference>
<keyword evidence="8" id="KW-0547">Nucleotide-binding</keyword>
<dbReference type="STRING" id="1188252.A1QC_03990"/>
<dbReference type="SMART" id="SM00387">
    <property type="entry name" value="HATPase_c"/>
    <property type="match status" value="1"/>
</dbReference>
<protein>
    <recommendedName>
        <fullName evidence="3">histidine kinase</fullName>
        <ecNumber evidence="3">2.7.13.3</ecNumber>
    </recommendedName>
</protein>
<dbReference type="InterPro" id="IPR005467">
    <property type="entry name" value="His_kinase_dom"/>
</dbReference>
<keyword evidence="9 17" id="KW-0418">Kinase</keyword>
<evidence type="ECO:0000256" key="5">
    <source>
        <dbReference type="ARBA" id="ARBA00022553"/>
    </source>
</evidence>
<organism evidence="17 18">
    <name type="scientific">Vibrio rumoiensis 1S-45</name>
    <dbReference type="NCBI Taxonomy" id="1188252"/>
    <lineage>
        <taxon>Bacteria</taxon>
        <taxon>Pseudomonadati</taxon>
        <taxon>Pseudomonadota</taxon>
        <taxon>Gammaproteobacteria</taxon>
        <taxon>Vibrionales</taxon>
        <taxon>Vibrionaceae</taxon>
        <taxon>Vibrio</taxon>
    </lineage>
</organism>
<dbReference type="CDD" id="cd06225">
    <property type="entry name" value="HAMP"/>
    <property type="match status" value="1"/>
</dbReference>
<dbReference type="SMART" id="SM00304">
    <property type="entry name" value="HAMP"/>
    <property type="match status" value="1"/>
</dbReference>
<evidence type="ECO:0000256" key="10">
    <source>
        <dbReference type="ARBA" id="ARBA00022840"/>
    </source>
</evidence>
<reference evidence="17 18" key="1">
    <citation type="journal article" date="2012" name="Science">
        <title>Ecological populations of bacteria act as socially cohesive units of antibiotic production and resistance.</title>
        <authorList>
            <person name="Cordero O.X."/>
            <person name="Wildschutte H."/>
            <person name="Kirkup B."/>
            <person name="Proehl S."/>
            <person name="Ngo L."/>
            <person name="Hussain F."/>
            <person name="Le Roux F."/>
            <person name="Mincer T."/>
            <person name="Polz M.F."/>
        </authorList>
    </citation>
    <scope>NUCLEOTIDE SEQUENCE [LARGE SCALE GENOMIC DNA]</scope>
    <source>
        <strain evidence="17 18">1S-45</strain>
    </source>
</reference>
<name>A0A1E5E5W7_9VIBR</name>
<keyword evidence="5" id="KW-0597">Phosphoprotein</keyword>
<dbReference type="PROSITE" id="PS50109">
    <property type="entry name" value="HIS_KIN"/>
    <property type="match status" value="1"/>
</dbReference>
<dbReference type="Proteomes" id="UP000094070">
    <property type="component" value="Unassembled WGS sequence"/>
</dbReference>
<dbReference type="PRINTS" id="PR00344">
    <property type="entry name" value="BCTRLSENSOR"/>
</dbReference>
<evidence type="ECO:0000259" key="15">
    <source>
        <dbReference type="PROSITE" id="PS50109"/>
    </source>
</evidence>
<evidence type="ECO:0000256" key="3">
    <source>
        <dbReference type="ARBA" id="ARBA00012438"/>
    </source>
</evidence>
<dbReference type="Pfam" id="PF00672">
    <property type="entry name" value="HAMP"/>
    <property type="match status" value="1"/>
</dbReference>
<dbReference type="NCBIfam" id="NF007007">
    <property type="entry name" value="PRK09470.1"/>
    <property type="match status" value="1"/>
</dbReference>
<comment type="subcellular location">
    <subcellularLocation>
        <location evidence="2">Cell membrane</location>
        <topology evidence="2">Multi-pass membrane protein</topology>
    </subcellularLocation>
</comment>
<evidence type="ECO:0000256" key="12">
    <source>
        <dbReference type="ARBA" id="ARBA00023012"/>
    </source>
</evidence>
<dbReference type="EC" id="2.7.13.3" evidence="3"/>
<feature type="domain" description="Histidine kinase" evidence="15">
    <location>
        <begin position="245"/>
        <end position="454"/>
    </location>
</feature>
<dbReference type="GO" id="GO:0005524">
    <property type="term" value="F:ATP binding"/>
    <property type="evidence" value="ECO:0007669"/>
    <property type="project" value="UniProtKB-KW"/>
</dbReference>
<gene>
    <name evidence="17" type="ORF">A1QC_03990</name>
</gene>
<dbReference type="InterPro" id="IPR003661">
    <property type="entry name" value="HisK_dim/P_dom"/>
</dbReference>
<dbReference type="Pfam" id="PF16527">
    <property type="entry name" value="CpxA_peri"/>
    <property type="match status" value="1"/>
</dbReference>
<keyword evidence="6" id="KW-0808">Transferase</keyword>
<dbReference type="SUPFAM" id="SSF158472">
    <property type="entry name" value="HAMP domain-like"/>
    <property type="match status" value="1"/>
</dbReference>